<gene>
    <name evidence="1" type="primary">Vigan.06G098000</name>
    <name evidence="1" type="ORF">VIGAN_06098000</name>
</gene>
<name>A0A0S3SAT0_PHAAN</name>
<dbReference type="Proteomes" id="UP000291084">
    <property type="component" value="Chromosome 6"/>
</dbReference>
<feature type="non-terminal residue" evidence="1">
    <location>
        <position position="1"/>
    </location>
</feature>
<accession>A0A0S3SAT0</accession>
<dbReference type="AlphaFoldDB" id="A0A0S3SAT0"/>
<organism evidence="1 2">
    <name type="scientific">Vigna angularis var. angularis</name>
    <dbReference type="NCBI Taxonomy" id="157739"/>
    <lineage>
        <taxon>Eukaryota</taxon>
        <taxon>Viridiplantae</taxon>
        <taxon>Streptophyta</taxon>
        <taxon>Embryophyta</taxon>
        <taxon>Tracheophyta</taxon>
        <taxon>Spermatophyta</taxon>
        <taxon>Magnoliopsida</taxon>
        <taxon>eudicotyledons</taxon>
        <taxon>Gunneridae</taxon>
        <taxon>Pentapetalae</taxon>
        <taxon>rosids</taxon>
        <taxon>fabids</taxon>
        <taxon>Fabales</taxon>
        <taxon>Fabaceae</taxon>
        <taxon>Papilionoideae</taxon>
        <taxon>50 kb inversion clade</taxon>
        <taxon>NPAAA clade</taxon>
        <taxon>indigoferoid/millettioid clade</taxon>
        <taxon>Phaseoleae</taxon>
        <taxon>Vigna</taxon>
    </lineage>
</organism>
<sequence length="69" mass="8522">VVEHYTCYIIQILRLLNSNIHVDESCPWCWWQVRERCKKEWKMFQSRLANVEYAYYKAMRVNMFNSTTP</sequence>
<evidence type="ECO:0000313" key="1">
    <source>
        <dbReference type="EMBL" id="BAT89865.1"/>
    </source>
</evidence>
<reference evidence="1 2" key="1">
    <citation type="journal article" date="2015" name="Sci. Rep.">
        <title>The power of single molecule real-time sequencing technology in the de novo assembly of a eukaryotic genome.</title>
        <authorList>
            <person name="Sakai H."/>
            <person name="Naito K."/>
            <person name="Ogiso-Tanaka E."/>
            <person name="Takahashi Y."/>
            <person name="Iseki K."/>
            <person name="Muto C."/>
            <person name="Satou K."/>
            <person name="Teruya K."/>
            <person name="Shiroma A."/>
            <person name="Shimoji M."/>
            <person name="Hirano T."/>
            <person name="Itoh T."/>
            <person name="Kaga A."/>
            <person name="Tomooka N."/>
        </authorList>
    </citation>
    <scope>NUCLEOTIDE SEQUENCE [LARGE SCALE GENOMIC DNA]</scope>
    <source>
        <strain evidence="2">cv. Shumari</strain>
    </source>
</reference>
<dbReference type="EMBL" id="AP015039">
    <property type="protein sequence ID" value="BAT89865.1"/>
    <property type="molecule type" value="Genomic_DNA"/>
</dbReference>
<evidence type="ECO:0000313" key="2">
    <source>
        <dbReference type="Proteomes" id="UP000291084"/>
    </source>
</evidence>
<proteinExistence type="predicted"/>
<keyword evidence="2" id="KW-1185">Reference proteome</keyword>
<protein>
    <submittedName>
        <fullName evidence="1">Uncharacterized protein</fullName>
    </submittedName>
</protein>